<organism evidence="1">
    <name type="scientific">Cyprideis torosa</name>
    <dbReference type="NCBI Taxonomy" id="163714"/>
    <lineage>
        <taxon>Eukaryota</taxon>
        <taxon>Metazoa</taxon>
        <taxon>Ecdysozoa</taxon>
        <taxon>Arthropoda</taxon>
        <taxon>Crustacea</taxon>
        <taxon>Oligostraca</taxon>
        <taxon>Ostracoda</taxon>
        <taxon>Podocopa</taxon>
        <taxon>Podocopida</taxon>
        <taxon>Cytherocopina</taxon>
        <taxon>Cytheroidea</taxon>
        <taxon>Cytherideidae</taxon>
        <taxon>Cyprideis</taxon>
    </lineage>
</organism>
<accession>A0A7R8W8C7</accession>
<gene>
    <name evidence="1" type="ORF">CTOB1V02_LOCUS2666</name>
</gene>
<sequence>MKKASRSRQSAALTELCLVRWGEGQPPHQTQYERSDDVARSCWSYGPEFKLCRNGKRTGSKRKLELGLARKRKIPSRRESSRNISTIREGCECSFFVDLGFGSFQCHPMLDNLSQYATHYYTVKTK</sequence>
<dbReference type="EMBL" id="OB660423">
    <property type="protein sequence ID" value="CAD7224713.1"/>
    <property type="molecule type" value="Genomic_DNA"/>
</dbReference>
<evidence type="ECO:0000313" key="1">
    <source>
        <dbReference type="EMBL" id="CAD7224713.1"/>
    </source>
</evidence>
<dbReference type="AlphaFoldDB" id="A0A7R8W8C7"/>
<proteinExistence type="predicted"/>
<reference evidence="1" key="1">
    <citation type="submission" date="2020-11" db="EMBL/GenBank/DDBJ databases">
        <authorList>
            <person name="Tran Van P."/>
        </authorList>
    </citation>
    <scope>NUCLEOTIDE SEQUENCE</scope>
</reference>
<protein>
    <submittedName>
        <fullName evidence="1">Uncharacterized protein</fullName>
    </submittedName>
</protein>
<name>A0A7R8W8C7_9CRUS</name>